<dbReference type="Gramene" id="rna-AYBTSS11_LOCUS21589">
    <property type="protein sequence ID" value="CAJ1968204.1"/>
    <property type="gene ID" value="gene-AYBTSS11_LOCUS21589"/>
</dbReference>
<protein>
    <recommendedName>
        <fullName evidence="2">CRIB domain-containing protein</fullName>
    </recommendedName>
</protein>
<feature type="compositionally biased region" description="Pro residues" evidence="1">
    <location>
        <begin position="138"/>
        <end position="150"/>
    </location>
</feature>
<dbReference type="SMART" id="SM00285">
    <property type="entry name" value="PBD"/>
    <property type="match status" value="1"/>
</dbReference>
<dbReference type="EMBL" id="OY731404">
    <property type="protein sequence ID" value="CAJ1968204.1"/>
    <property type="molecule type" value="Genomic_DNA"/>
</dbReference>
<reference evidence="3" key="1">
    <citation type="submission" date="2023-10" db="EMBL/GenBank/DDBJ databases">
        <authorList>
            <person name="Domelevo Entfellner J.-B."/>
        </authorList>
    </citation>
    <scope>NUCLEOTIDE SEQUENCE</scope>
</reference>
<dbReference type="Pfam" id="PF00786">
    <property type="entry name" value="PBD"/>
    <property type="match status" value="1"/>
</dbReference>
<dbReference type="PANTHER" id="PTHR46325">
    <property type="entry name" value="CRIB DOMAIN-CONTAINING PROTEIN RIC8"/>
    <property type="match status" value="1"/>
</dbReference>
<gene>
    <name evidence="3" type="ORF">AYBTSS11_LOCUS21589</name>
</gene>
<evidence type="ECO:0000313" key="3">
    <source>
        <dbReference type="EMBL" id="CAJ1968204.1"/>
    </source>
</evidence>
<dbReference type="PROSITE" id="PS50108">
    <property type="entry name" value="CRIB"/>
    <property type="match status" value="1"/>
</dbReference>
<dbReference type="InterPro" id="IPR000095">
    <property type="entry name" value="CRIB_dom"/>
</dbReference>
<dbReference type="InterPro" id="IPR036936">
    <property type="entry name" value="CRIB_dom_sf"/>
</dbReference>
<dbReference type="CDD" id="cd00132">
    <property type="entry name" value="CRIB"/>
    <property type="match status" value="1"/>
</dbReference>
<feature type="compositionally biased region" description="Low complexity" evidence="1">
    <location>
        <begin position="175"/>
        <end position="187"/>
    </location>
</feature>
<feature type="region of interest" description="Disordered" evidence="1">
    <location>
        <begin position="45"/>
        <end position="205"/>
    </location>
</feature>
<dbReference type="PANTHER" id="PTHR46325:SF39">
    <property type="entry name" value="CRIB DOMAIN-CONTAINING PROTEIN RIC8"/>
    <property type="match status" value="1"/>
</dbReference>
<evidence type="ECO:0000313" key="4">
    <source>
        <dbReference type="Proteomes" id="UP001189624"/>
    </source>
</evidence>
<organism evidence="3 4">
    <name type="scientific">Sphenostylis stenocarpa</name>
    <dbReference type="NCBI Taxonomy" id="92480"/>
    <lineage>
        <taxon>Eukaryota</taxon>
        <taxon>Viridiplantae</taxon>
        <taxon>Streptophyta</taxon>
        <taxon>Embryophyta</taxon>
        <taxon>Tracheophyta</taxon>
        <taxon>Spermatophyta</taxon>
        <taxon>Magnoliopsida</taxon>
        <taxon>eudicotyledons</taxon>
        <taxon>Gunneridae</taxon>
        <taxon>Pentapetalae</taxon>
        <taxon>rosids</taxon>
        <taxon>fabids</taxon>
        <taxon>Fabales</taxon>
        <taxon>Fabaceae</taxon>
        <taxon>Papilionoideae</taxon>
        <taxon>50 kb inversion clade</taxon>
        <taxon>NPAAA clade</taxon>
        <taxon>indigoferoid/millettioid clade</taxon>
        <taxon>Phaseoleae</taxon>
        <taxon>Sphenostylis</taxon>
    </lineage>
</organism>
<keyword evidence="4" id="KW-1185">Reference proteome</keyword>
<sequence>MSNSKMKGFFKGFRYFAQIFEGEKDKDIQIGYPTDVKHVAHIGWDGPSVNSPSWMNEFKNSPGVADLQNKGQDNGVKRVPEESKRRSHRDPPDLSKASKRHSMGVTDSPTKEKSSKPRTRKPSNKNKDDSNPTRMPESPDPFQLPPPLPGPDNITPKKPRRHKKENPSAVKVKSKAQPSSDSASPAQTRNSPIATFDEAEHDLLL</sequence>
<proteinExistence type="predicted"/>
<dbReference type="Proteomes" id="UP001189624">
    <property type="component" value="Chromosome 7"/>
</dbReference>
<feature type="compositionally biased region" description="Basic and acidic residues" evidence="1">
    <location>
        <begin position="75"/>
        <end position="93"/>
    </location>
</feature>
<dbReference type="Gene3D" id="3.90.810.10">
    <property type="entry name" value="CRIB domain"/>
    <property type="match status" value="1"/>
</dbReference>
<evidence type="ECO:0000256" key="1">
    <source>
        <dbReference type="SAM" id="MobiDB-lite"/>
    </source>
</evidence>
<dbReference type="FunFam" id="3.90.810.10:FF:000029">
    <property type="entry name" value="Elongation factor Ts, mitochondrial"/>
    <property type="match status" value="1"/>
</dbReference>
<name>A0AA86T514_9FABA</name>
<accession>A0AA86T514</accession>
<dbReference type="AlphaFoldDB" id="A0AA86T514"/>
<evidence type="ECO:0000259" key="2">
    <source>
        <dbReference type="PROSITE" id="PS50108"/>
    </source>
</evidence>
<feature type="domain" description="CRIB" evidence="2">
    <location>
        <begin position="30"/>
        <end position="43"/>
    </location>
</feature>